<dbReference type="InterPro" id="IPR018063">
    <property type="entry name" value="SAM_MeTrfase_RsmI_CS"/>
</dbReference>
<dbReference type="RefSeq" id="WP_006564158.1">
    <property type="nucleotide sequence ID" value="NZ_AP019774.1"/>
</dbReference>
<evidence type="ECO:0000256" key="4">
    <source>
        <dbReference type="ARBA" id="ARBA00022679"/>
    </source>
</evidence>
<reference evidence="9 10" key="1">
    <citation type="submission" date="2019-06" db="EMBL/GenBank/DDBJ databases">
        <title>Complete genome sequence of Helicobacter suis SNTW101c.</title>
        <authorList>
            <person name="Rimbara E."/>
            <person name="Suzuki M."/>
            <person name="Matsui H."/>
            <person name="Nakamura M."/>
            <person name="Mori S."/>
            <person name="Shibayama K."/>
        </authorList>
    </citation>
    <scope>NUCLEOTIDE SEQUENCE [LARGE SCALE GENOMIC DNA]</scope>
    <source>
        <strain evidence="9 10">SNTW101c</strain>
    </source>
</reference>
<evidence type="ECO:0000256" key="3">
    <source>
        <dbReference type="ARBA" id="ARBA00022603"/>
    </source>
</evidence>
<comment type="subcellular location">
    <subcellularLocation>
        <location evidence="6">Cytoplasm</location>
    </subcellularLocation>
</comment>
<evidence type="ECO:0000313" key="11">
    <source>
        <dbReference type="Proteomes" id="UP000509742"/>
    </source>
</evidence>
<evidence type="ECO:0000256" key="2">
    <source>
        <dbReference type="ARBA" id="ARBA00022552"/>
    </source>
</evidence>
<dbReference type="InterPro" id="IPR008189">
    <property type="entry name" value="rRNA_ssu_MeTfrase_I"/>
</dbReference>
<reference evidence="8 11" key="2">
    <citation type="submission" date="2020-04" db="EMBL/GenBank/DDBJ databases">
        <title>Genomic analysis of gastric non-Helicobacter pylori Helicobacters isolated in Japan.</title>
        <authorList>
            <person name="Suzuki M."/>
            <person name="Rimbara E."/>
        </authorList>
    </citation>
    <scope>NUCLEOTIDE SEQUENCE [LARGE SCALE GENOMIC DNA]</scope>
    <source>
        <strain evidence="8 11">NHP19-0020</strain>
    </source>
</reference>
<dbReference type="SUPFAM" id="SSF53790">
    <property type="entry name" value="Tetrapyrrole methylase"/>
    <property type="match status" value="1"/>
</dbReference>
<evidence type="ECO:0000313" key="10">
    <source>
        <dbReference type="Proteomes" id="UP000317935"/>
    </source>
</evidence>
<dbReference type="Gene3D" id="3.40.1010.10">
    <property type="entry name" value="Cobalt-precorrin-4 Transmethylase, Domain 1"/>
    <property type="match status" value="1"/>
</dbReference>
<keyword evidence="1 6" id="KW-0963">Cytoplasm</keyword>
<organism evidence="9 10">
    <name type="scientific">Helicobacter suis</name>
    <dbReference type="NCBI Taxonomy" id="104628"/>
    <lineage>
        <taxon>Bacteria</taxon>
        <taxon>Pseudomonadati</taxon>
        <taxon>Campylobacterota</taxon>
        <taxon>Epsilonproteobacteria</taxon>
        <taxon>Campylobacterales</taxon>
        <taxon>Helicobacteraceae</taxon>
        <taxon>Helicobacter</taxon>
    </lineage>
</organism>
<proteinExistence type="inferred from homology"/>
<dbReference type="EMBL" id="AP023036">
    <property type="protein sequence ID" value="BCD45091.1"/>
    <property type="molecule type" value="Genomic_DNA"/>
</dbReference>
<dbReference type="GO" id="GO:0005737">
    <property type="term" value="C:cytoplasm"/>
    <property type="evidence" value="ECO:0007669"/>
    <property type="project" value="UniProtKB-SubCell"/>
</dbReference>
<feature type="domain" description="Tetrapyrrole methylase" evidence="7">
    <location>
        <begin position="1"/>
        <end position="209"/>
    </location>
</feature>
<dbReference type="Gene3D" id="3.30.950.10">
    <property type="entry name" value="Methyltransferase, Cobalt-precorrin-4 Transmethylase, Domain 2"/>
    <property type="match status" value="1"/>
</dbReference>
<keyword evidence="2 6" id="KW-0698">rRNA processing</keyword>
<keyword evidence="4 6" id="KW-0808">Transferase</keyword>
<comment type="similarity">
    <text evidence="6">Belongs to the methyltransferase superfamily. RsmI family.</text>
</comment>
<gene>
    <name evidence="6 9" type="primary">rsmI</name>
    <name evidence="8" type="ORF">NHP190020_01300</name>
    <name evidence="9" type="ORF">SNTW_01310</name>
</gene>
<evidence type="ECO:0000259" key="7">
    <source>
        <dbReference type="Pfam" id="PF00590"/>
    </source>
</evidence>
<dbReference type="InterPro" id="IPR014776">
    <property type="entry name" value="4pyrrole_Mease_sub2"/>
</dbReference>
<evidence type="ECO:0000256" key="1">
    <source>
        <dbReference type="ARBA" id="ARBA00022490"/>
    </source>
</evidence>
<dbReference type="OrthoDB" id="9809084at2"/>
<dbReference type="GeneID" id="56927984"/>
<dbReference type="Pfam" id="PF00590">
    <property type="entry name" value="TP_methylase"/>
    <property type="match status" value="1"/>
</dbReference>
<dbReference type="AlphaFoldDB" id="A0A6J4CVP9"/>
<dbReference type="NCBIfam" id="TIGR00096">
    <property type="entry name" value="16S rRNA (cytidine(1402)-2'-O)-methyltransferase"/>
    <property type="match status" value="1"/>
</dbReference>
<dbReference type="PANTHER" id="PTHR46111:SF1">
    <property type="entry name" value="RIBOSOMAL RNA SMALL SUBUNIT METHYLTRANSFERASE I"/>
    <property type="match status" value="1"/>
</dbReference>
<evidence type="ECO:0000256" key="5">
    <source>
        <dbReference type="ARBA" id="ARBA00022691"/>
    </source>
</evidence>
<keyword evidence="3 6" id="KW-0489">Methyltransferase</keyword>
<dbReference type="PIRSF" id="PIRSF005917">
    <property type="entry name" value="MTase_YraL"/>
    <property type="match status" value="1"/>
</dbReference>
<dbReference type="EMBL" id="AP019774">
    <property type="protein sequence ID" value="BCD69486.1"/>
    <property type="molecule type" value="Genomic_DNA"/>
</dbReference>
<protein>
    <recommendedName>
        <fullName evidence="6">Ribosomal RNA small subunit methyltransferase I</fullName>
        <ecNumber evidence="6">2.1.1.198</ecNumber>
    </recommendedName>
    <alternativeName>
        <fullName evidence="6">16S rRNA 2'-O-ribose C1402 methyltransferase</fullName>
    </alternativeName>
    <alternativeName>
        <fullName evidence="6">rRNA (cytidine-2'-O-)-methyltransferase RsmI</fullName>
    </alternativeName>
</protein>
<sequence length="279" mass="30922">MLTLLPTPIGNLKDMTMRALEALASCDVCLCEDVRIAKRLVFLLKQQNWAAPLKSTQPKRFLPFHSHNQEAFLNQVEPSFFTSQHVVFASDAGCPCVSDPGAKLVAFAQEHGITYDVLPGASACINAYSASGFQSSSFYFVGFLPPKSLNRRAALTKLRGVAPLLVFYESPKRLLDMLADLKEIFSDAKVFAIKEMTKLNQQYYKGEISVVYDKLRGAGAKALQGEWVLVVESQANQEPSLSAIEIECMDLPPKIKVKLLAKLAQISPKELYTRAYKNP</sequence>
<evidence type="ECO:0000313" key="9">
    <source>
        <dbReference type="EMBL" id="BCD69486.1"/>
    </source>
</evidence>
<keyword evidence="11" id="KW-1185">Reference proteome</keyword>
<comment type="catalytic activity">
    <reaction evidence="6">
        <text>cytidine(1402) in 16S rRNA + S-adenosyl-L-methionine = 2'-O-methylcytidine(1402) in 16S rRNA + S-adenosyl-L-homocysteine + H(+)</text>
        <dbReference type="Rhea" id="RHEA:42924"/>
        <dbReference type="Rhea" id="RHEA-COMP:10285"/>
        <dbReference type="Rhea" id="RHEA-COMP:10286"/>
        <dbReference type="ChEBI" id="CHEBI:15378"/>
        <dbReference type="ChEBI" id="CHEBI:57856"/>
        <dbReference type="ChEBI" id="CHEBI:59789"/>
        <dbReference type="ChEBI" id="CHEBI:74495"/>
        <dbReference type="ChEBI" id="CHEBI:82748"/>
        <dbReference type="EC" id="2.1.1.198"/>
    </reaction>
</comment>
<dbReference type="HAMAP" id="MF_01877">
    <property type="entry name" value="16SrRNA_methyltr_I"/>
    <property type="match status" value="1"/>
</dbReference>
<name>A0A6J4CVP9_9HELI</name>
<dbReference type="InterPro" id="IPR000878">
    <property type="entry name" value="4pyrrol_Mease"/>
</dbReference>
<accession>A0A6J4CVP9</accession>
<dbReference type="GO" id="GO:0070677">
    <property type="term" value="F:rRNA (cytosine-2'-O-)-methyltransferase activity"/>
    <property type="evidence" value="ECO:0007669"/>
    <property type="project" value="UniProtKB-UniRule"/>
</dbReference>
<evidence type="ECO:0000313" key="8">
    <source>
        <dbReference type="EMBL" id="BCD45091.1"/>
    </source>
</evidence>
<dbReference type="InterPro" id="IPR014777">
    <property type="entry name" value="4pyrrole_Mease_sub1"/>
</dbReference>
<dbReference type="CDD" id="cd11648">
    <property type="entry name" value="RsmI"/>
    <property type="match status" value="1"/>
</dbReference>
<dbReference type="PANTHER" id="PTHR46111">
    <property type="entry name" value="RIBOSOMAL RNA SMALL SUBUNIT METHYLTRANSFERASE I"/>
    <property type="match status" value="1"/>
</dbReference>
<dbReference type="InterPro" id="IPR035996">
    <property type="entry name" value="4pyrrol_Methylase_sf"/>
</dbReference>
<evidence type="ECO:0000256" key="6">
    <source>
        <dbReference type="HAMAP-Rule" id="MF_01877"/>
    </source>
</evidence>
<dbReference type="Proteomes" id="UP000317935">
    <property type="component" value="Chromosome"/>
</dbReference>
<dbReference type="Proteomes" id="UP000509742">
    <property type="component" value="Chromosome"/>
</dbReference>
<comment type="function">
    <text evidence="6">Catalyzes the 2'-O-methylation of the ribose of cytidine 1402 (C1402) in 16S rRNA.</text>
</comment>
<dbReference type="EC" id="2.1.1.198" evidence="6"/>
<dbReference type="PROSITE" id="PS01296">
    <property type="entry name" value="RSMI"/>
    <property type="match status" value="1"/>
</dbReference>
<keyword evidence="5 6" id="KW-0949">S-adenosyl-L-methionine</keyword>